<dbReference type="GO" id="GO:0004185">
    <property type="term" value="F:serine-type carboxypeptidase activity"/>
    <property type="evidence" value="ECO:0007669"/>
    <property type="project" value="InterPro"/>
</dbReference>
<dbReference type="PANTHER" id="PTHR30023:SF0">
    <property type="entry name" value="PENICILLIN-SENSITIVE CARBOXYPEPTIDASE A"/>
    <property type="match status" value="1"/>
</dbReference>
<dbReference type="SUPFAM" id="SSF56601">
    <property type="entry name" value="beta-lactamase/transpeptidase-like"/>
    <property type="match status" value="1"/>
</dbReference>
<dbReference type="NCBIfam" id="TIGR00666">
    <property type="entry name" value="PBP4"/>
    <property type="match status" value="1"/>
</dbReference>
<dbReference type="AlphaFoldDB" id="A0A1T4VQJ9"/>
<keyword evidence="2" id="KW-0378">Hydrolase</keyword>
<dbReference type="Proteomes" id="UP000190460">
    <property type="component" value="Unassembled WGS sequence"/>
</dbReference>
<evidence type="ECO:0000313" key="5">
    <source>
        <dbReference type="Proteomes" id="UP000190460"/>
    </source>
</evidence>
<organism evidence="4 5">
    <name type="scientific">Thiothrix eikelboomii</name>
    <dbReference type="NCBI Taxonomy" id="92487"/>
    <lineage>
        <taxon>Bacteria</taxon>
        <taxon>Pseudomonadati</taxon>
        <taxon>Pseudomonadota</taxon>
        <taxon>Gammaproteobacteria</taxon>
        <taxon>Thiotrichales</taxon>
        <taxon>Thiotrichaceae</taxon>
        <taxon>Thiothrix</taxon>
    </lineage>
</organism>
<name>A0A1T4VQJ9_9GAMM</name>
<feature type="region of interest" description="Disordered" evidence="3">
    <location>
        <begin position="41"/>
        <end position="64"/>
    </location>
</feature>
<feature type="compositionally biased region" description="Polar residues" evidence="3">
    <location>
        <begin position="41"/>
        <end position="51"/>
    </location>
</feature>
<evidence type="ECO:0000256" key="3">
    <source>
        <dbReference type="SAM" id="MobiDB-lite"/>
    </source>
</evidence>
<reference evidence="4 5" key="1">
    <citation type="submission" date="2017-02" db="EMBL/GenBank/DDBJ databases">
        <authorList>
            <person name="Peterson S.W."/>
        </authorList>
    </citation>
    <scope>NUCLEOTIDE SEQUENCE [LARGE SCALE GENOMIC DNA]</scope>
    <source>
        <strain evidence="4 5">ATCC 49788</strain>
    </source>
</reference>
<dbReference type="PRINTS" id="PR00922">
    <property type="entry name" value="DADACBPTASE3"/>
</dbReference>
<dbReference type="OrthoDB" id="9802627at2"/>
<evidence type="ECO:0000256" key="2">
    <source>
        <dbReference type="ARBA" id="ARBA00022801"/>
    </source>
</evidence>
<gene>
    <name evidence="4" type="ORF">SAMN02745130_00007</name>
</gene>
<accession>A0A1T4VQJ9</accession>
<comment type="similarity">
    <text evidence="1">Belongs to the peptidase S13 family.</text>
</comment>
<dbReference type="STRING" id="92487.SAMN02745130_00007"/>
<dbReference type="PANTHER" id="PTHR30023">
    <property type="entry name" value="D-ALANYL-D-ALANINE CARBOXYPEPTIDASE"/>
    <property type="match status" value="1"/>
</dbReference>
<dbReference type="Gene3D" id="3.50.80.20">
    <property type="entry name" value="D-Ala-D-Ala carboxypeptidase C, peptidase S13"/>
    <property type="match status" value="1"/>
</dbReference>
<dbReference type="GO" id="GO:0006508">
    <property type="term" value="P:proteolysis"/>
    <property type="evidence" value="ECO:0007669"/>
    <property type="project" value="InterPro"/>
</dbReference>
<dbReference type="RefSeq" id="WP_078920536.1">
    <property type="nucleotide sequence ID" value="NZ_FUYB01000001.1"/>
</dbReference>
<evidence type="ECO:0000313" key="4">
    <source>
        <dbReference type="EMBL" id="SKA67264.1"/>
    </source>
</evidence>
<protein>
    <submittedName>
        <fullName evidence="4">D-alanyl-D-alanine carboxypeptidase / D-alanyl-D-alanine-endopeptidase (Penicillin-binding protein 4)</fullName>
    </submittedName>
</protein>
<dbReference type="Gene3D" id="3.40.710.10">
    <property type="entry name" value="DD-peptidase/beta-lactamase superfamily"/>
    <property type="match status" value="1"/>
</dbReference>
<evidence type="ECO:0000256" key="1">
    <source>
        <dbReference type="ARBA" id="ARBA00006096"/>
    </source>
</evidence>
<sequence length="522" mass="57934">MLNLSISFRPCGRGIFLGFVLYWLISSSAIGVFDEAKTSVDPSDASSSELNSDTHKPSLTPPQPAEQLITRHQSSLGLPTELLTFMQEKNISADEVSVYVRDVSADAPLIQHEADVARNPASTMKLLTTWAALKNLGPGWTWDTQVWTRGEIRDGVLQGDLILKGYGDPFLVYESFWQLVHDLRLKGLKEITGDLIVDNSFFDLPAIDPAAFDGERERVYNAPPSALMFNFQATRLLFEPDLAANKVNVIAFPKPKLAVNDQLQFVTGDCSKRRHKPHVESQLDGSIKISGPYVGSCGPRLETLVLSSPEEHVFNAFRDFWQILGGKLGGGLQTGSVKAGDQRYYVHSSMPLAEQIRLINKWSNNVMTRQVMLTVGAKMFDAPATLDKGRLAILKVLIDQGISTQGLVIENGSGLSRNERVSARQFGELLQAIWRDPYMPELLNSLPLLGEDGTLARRFRQSDLKGRTRLKTGTLRDVSAIAGYMLTRSGKRMIIVMQQNGQRSAGFGHSLQNMLLEWVFEQ</sequence>
<keyword evidence="5" id="KW-1185">Reference proteome</keyword>
<proteinExistence type="inferred from homology"/>
<keyword evidence="4" id="KW-0121">Carboxypeptidase</keyword>
<dbReference type="InterPro" id="IPR012338">
    <property type="entry name" value="Beta-lactam/transpept-like"/>
</dbReference>
<dbReference type="GO" id="GO:0000270">
    <property type="term" value="P:peptidoglycan metabolic process"/>
    <property type="evidence" value="ECO:0007669"/>
    <property type="project" value="TreeGrafter"/>
</dbReference>
<dbReference type="InterPro" id="IPR000667">
    <property type="entry name" value="Peptidase_S13"/>
</dbReference>
<dbReference type="Pfam" id="PF02113">
    <property type="entry name" value="Peptidase_S13"/>
    <property type="match status" value="1"/>
</dbReference>
<keyword evidence="4" id="KW-0645">Protease</keyword>
<dbReference type="EMBL" id="FUYB01000001">
    <property type="protein sequence ID" value="SKA67264.1"/>
    <property type="molecule type" value="Genomic_DNA"/>
</dbReference>